<dbReference type="PROSITE" id="PS51704">
    <property type="entry name" value="GP_PDE"/>
    <property type="match status" value="1"/>
</dbReference>
<evidence type="ECO:0000259" key="1">
    <source>
        <dbReference type="PROSITE" id="PS51704"/>
    </source>
</evidence>
<feature type="domain" description="GP-PDE" evidence="1">
    <location>
        <begin position="65"/>
        <end position="153"/>
    </location>
</feature>
<dbReference type="InterPro" id="IPR030395">
    <property type="entry name" value="GP_PDE_dom"/>
</dbReference>
<evidence type="ECO:0000313" key="2">
    <source>
        <dbReference type="EMBL" id="SFJ21847.1"/>
    </source>
</evidence>
<dbReference type="STRING" id="1884381.SAMN05518846_102401"/>
<keyword evidence="3" id="KW-1185">Reference proteome</keyword>
<dbReference type="GO" id="GO:0006629">
    <property type="term" value="P:lipid metabolic process"/>
    <property type="evidence" value="ECO:0007669"/>
    <property type="project" value="InterPro"/>
</dbReference>
<dbReference type="AlphaFoldDB" id="A0A1I3PKH7"/>
<dbReference type="Gene3D" id="3.20.20.190">
    <property type="entry name" value="Phosphatidylinositol (PI) phosphodiesterase"/>
    <property type="match status" value="1"/>
</dbReference>
<dbReference type="Proteomes" id="UP000198915">
    <property type="component" value="Unassembled WGS sequence"/>
</dbReference>
<dbReference type="PANTHER" id="PTHR43805:SF1">
    <property type="entry name" value="GP-PDE DOMAIN-CONTAINING PROTEIN"/>
    <property type="match status" value="1"/>
</dbReference>
<gene>
    <name evidence="2" type="ORF">SAMN05518846_102401</name>
</gene>
<dbReference type="SUPFAM" id="SSF51695">
    <property type="entry name" value="PLC-like phosphodiesterases"/>
    <property type="match status" value="1"/>
</dbReference>
<evidence type="ECO:0000313" key="3">
    <source>
        <dbReference type="Proteomes" id="UP000198915"/>
    </source>
</evidence>
<dbReference type="RefSeq" id="WP_374701571.1">
    <property type="nucleotide sequence ID" value="NZ_FORT01000002.1"/>
</dbReference>
<dbReference type="GO" id="GO:0008081">
    <property type="term" value="F:phosphoric diester hydrolase activity"/>
    <property type="evidence" value="ECO:0007669"/>
    <property type="project" value="InterPro"/>
</dbReference>
<dbReference type="PANTHER" id="PTHR43805">
    <property type="entry name" value="GLYCEROPHOSPHORYL DIESTER PHOSPHODIESTERASE"/>
    <property type="match status" value="1"/>
</dbReference>
<organism evidence="2 3">
    <name type="scientific">Brevibacillus centrosporus</name>
    <dbReference type="NCBI Taxonomy" id="54910"/>
    <lineage>
        <taxon>Bacteria</taxon>
        <taxon>Bacillati</taxon>
        <taxon>Bacillota</taxon>
        <taxon>Bacilli</taxon>
        <taxon>Bacillales</taxon>
        <taxon>Paenibacillaceae</taxon>
        <taxon>Brevibacillus</taxon>
    </lineage>
</organism>
<reference evidence="3" key="1">
    <citation type="submission" date="2016-10" db="EMBL/GenBank/DDBJ databases">
        <authorList>
            <person name="Varghese N."/>
            <person name="Submissions S."/>
        </authorList>
    </citation>
    <scope>NUCLEOTIDE SEQUENCE [LARGE SCALE GENOMIC DNA]</scope>
    <source>
        <strain evidence="3">OK042</strain>
    </source>
</reference>
<accession>A0A1I3PKH7</accession>
<dbReference type="InterPro" id="IPR017946">
    <property type="entry name" value="PLC-like_Pdiesterase_TIM-brl"/>
</dbReference>
<proteinExistence type="predicted"/>
<protein>
    <submittedName>
        <fullName evidence="2">Glycerophosphoryl diester phosphodiesterase family protein</fullName>
    </submittedName>
</protein>
<dbReference type="EMBL" id="FORT01000002">
    <property type="protein sequence ID" value="SFJ21847.1"/>
    <property type="molecule type" value="Genomic_DNA"/>
</dbReference>
<name>A0A1I3PKH7_9BACL</name>
<dbReference type="Pfam" id="PF03009">
    <property type="entry name" value="GDPD"/>
    <property type="match status" value="1"/>
</dbReference>
<sequence length="153" mass="17385">MIKRHDKGQPRKPLRKRLLSVSLLPDRFRLCEQQLAFSKPSTREPFLLAHRGMAQTFHMEGITNDTCTAERIYPPEHPYLENTIASMQAAFDRGADVVELDIQPTKDGQFAVFHNWTLGCRTNGEGVTRDFSLAHLQKLDIGYNYTAVKGALL</sequence>